<dbReference type="STRING" id="1798375.A2773_07115"/>
<dbReference type="InterPro" id="IPR000073">
    <property type="entry name" value="AB_hydrolase_1"/>
</dbReference>
<reference evidence="4 5" key="1">
    <citation type="journal article" date="2016" name="Nat. Commun.">
        <title>Thousands of microbial genomes shed light on interconnected biogeochemical processes in an aquifer system.</title>
        <authorList>
            <person name="Anantharaman K."/>
            <person name="Brown C.T."/>
            <person name="Hug L.A."/>
            <person name="Sharon I."/>
            <person name="Castelle C.J."/>
            <person name="Probst A.J."/>
            <person name="Thomas B.C."/>
            <person name="Singh A."/>
            <person name="Wilkins M.J."/>
            <person name="Karaoz U."/>
            <person name="Brodie E.L."/>
            <person name="Williams K.H."/>
            <person name="Hubbard S.S."/>
            <person name="Banfield J.F."/>
        </authorList>
    </citation>
    <scope>NUCLEOTIDE SEQUENCE [LARGE SCALE GENOMIC DNA]</scope>
</reference>
<evidence type="ECO:0000313" key="4">
    <source>
        <dbReference type="EMBL" id="OGG14841.1"/>
    </source>
</evidence>
<evidence type="ECO:0000313" key="5">
    <source>
        <dbReference type="Proteomes" id="UP000177383"/>
    </source>
</evidence>
<evidence type="ECO:0000256" key="1">
    <source>
        <dbReference type="ARBA" id="ARBA00022801"/>
    </source>
</evidence>
<evidence type="ECO:0000256" key="2">
    <source>
        <dbReference type="SAM" id="Phobius"/>
    </source>
</evidence>
<dbReference type="GO" id="GO:0016020">
    <property type="term" value="C:membrane"/>
    <property type="evidence" value="ECO:0007669"/>
    <property type="project" value="TreeGrafter"/>
</dbReference>
<proteinExistence type="predicted"/>
<feature type="domain" description="AB hydrolase-1" evidence="3">
    <location>
        <begin position="25"/>
        <end position="249"/>
    </location>
</feature>
<dbReference type="GO" id="GO:0016787">
    <property type="term" value="F:hydrolase activity"/>
    <property type="evidence" value="ECO:0007669"/>
    <property type="project" value="UniProtKB-KW"/>
</dbReference>
<dbReference type="Gene3D" id="3.40.50.1820">
    <property type="entry name" value="alpha/beta hydrolase"/>
    <property type="match status" value="1"/>
</dbReference>
<keyword evidence="2" id="KW-1133">Transmembrane helix</keyword>
<dbReference type="EMBL" id="MFJE01000011">
    <property type="protein sequence ID" value="OGG14841.1"/>
    <property type="molecule type" value="Genomic_DNA"/>
</dbReference>
<keyword evidence="2" id="KW-0472">Membrane</keyword>
<dbReference type="InterPro" id="IPR050266">
    <property type="entry name" value="AB_hydrolase_sf"/>
</dbReference>
<organism evidence="4 5">
    <name type="scientific">Candidatus Gottesmanbacteria bacterium RIFCSPHIGHO2_01_FULL_39_10</name>
    <dbReference type="NCBI Taxonomy" id="1798375"/>
    <lineage>
        <taxon>Bacteria</taxon>
        <taxon>Candidatus Gottesmaniibacteriota</taxon>
    </lineage>
</organism>
<sequence>MMDNKILNNGNVKIYYTIKRGKKEALVFLHGEAGSLSAWKEILSFFERGDYTLIAVDLRGHGYSGRPESEEEYYFEKHVEDILSILKQEKISEVILVGHCMGGMIGMMFASTYPLIVKKLILINTGSKLPRMVGIFKPILWMIVKLMEGVKFVKGGKRVDYAKYKNSHELSLPRLYDDLIAMGVSSFAKQCLACFRWNGEEYLKDISCPVLVIGATKDILYPPSTTKRMAEVIPRHSIVFIESNHVSIINVPRKIYDTMMEFLQ</sequence>
<dbReference type="SUPFAM" id="SSF53474">
    <property type="entry name" value="alpha/beta-Hydrolases"/>
    <property type="match status" value="1"/>
</dbReference>
<gene>
    <name evidence="4" type="ORF">A2773_07115</name>
</gene>
<dbReference type="PRINTS" id="PR00111">
    <property type="entry name" value="ABHYDROLASE"/>
</dbReference>
<dbReference type="Proteomes" id="UP000177383">
    <property type="component" value="Unassembled WGS sequence"/>
</dbReference>
<name>A0A1F5ZR04_9BACT</name>
<dbReference type="Pfam" id="PF00561">
    <property type="entry name" value="Abhydrolase_1"/>
    <property type="match status" value="1"/>
</dbReference>
<protein>
    <recommendedName>
        <fullName evidence="3">AB hydrolase-1 domain-containing protein</fullName>
    </recommendedName>
</protein>
<feature type="transmembrane region" description="Helical" evidence="2">
    <location>
        <begin position="94"/>
        <end position="117"/>
    </location>
</feature>
<dbReference type="PANTHER" id="PTHR43798">
    <property type="entry name" value="MONOACYLGLYCEROL LIPASE"/>
    <property type="match status" value="1"/>
</dbReference>
<keyword evidence="1" id="KW-0378">Hydrolase</keyword>
<dbReference type="PANTHER" id="PTHR43798:SF31">
    <property type="entry name" value="AB HYDROLASE SUPERFAMILY PROTEIN YCLE"/>
    <property type="match status" value="1"/>
</dbReference>
<accession>A0A1F5ZR04</accession>
<comment type="caution">
    <text evidence="4">The sequence shown here is derived from an EMBL/GenBank/DDBJ whole genome shotgun (WGS) entry which is preliminary data.</text>
</comment>
<dbReference type="InterPro" id="IPR029058">
    <property type="entry name" value="AB_hydrolase_fold"/>
</dbReference>
<evidence type="ECO:0000259" key="3">
    <source>
        <dbReference type="Pfam" id="PF00561"/>
    </source>
</evidence>
<keyword evidence="2" id="KW-0812">Transmembrane</keyword>
<dbReference type="AlphaFoldDB" id="A0A1F5ZR04"/>